<dbReference type="EMBL" id="JANIBL010000042">
    <property type="protein sequence ID" value="MCQ8118480.1"/>
    <property type="molecule type" value="Genomic_DNA"/>
</dbReference>
<comment type="caution">
    <text evidence="1">The sequence shown here is derived from an EMBL/GenBank/DDBJ whole genome shotgun (WGS) entry which is preliminary data.</text>
</comment>
<evidence type="ECO:0000313" key="1">
    <source>
        <dbReference type="EMBL" id="MCQ8118480.1"/>
    </source>
</evidence>
<evidence type="ECO:0000313" key="2">
    <source>
        <dbReference type="Proteomes" id="UP001524570"/>
    </source>
</evidence>
<keyword evidence="2" id="KW-1185">Reference proteome</keyword>
<organism evidence="1 2">
    <name type="scientific">Methylomonas rosea</name>
    <dbReference type="NCBI Taxonomy" id="2952227"/>
    <lineage>
        <taxon>Bacteria</taxon>
        <taxon>Pseudomonadati</taxon>
        <taxon>Pseudomonadota</taxon>
        <taxon>Gammaproteobacteria</taxon>
        <taxon>Methylococcales</taxon>
        <taxon>Methylococcaceae</taxon>
        <taxon>Methylomonas</taxon>
    </lineage>
</organism>
<sequence>MNPEQEREKNQKEFRAILEKYGITQKHAAELISNETFKTVNVRAVRAWLARAEAATATPCPMWAIVALKRATESLTPIKPDPTPHKSIKRLT</sequence>
<reference evidence="1 2" key="1">
    <citation type="submission" date="2022-07" db="EMBL/GenBank/DDBJ databases">
        <title>Methylomonas rivi sp. nov., Methylomonas rosea sp. nov., Methylomonas aureus sp. nov. and Methylomonas subterranea sp. nov., four novel methanotrophs isolated from a freshwater creek and the deep terrestrial subsurface.</title>
        <authorList>
            <person name="Abin C."/>
            <person name="Sankaranarayanan K."/>
            <person name="Garner C."/>
            <person name="Sindelar R."/>
            <person name="Kotary K."/>
            <person name="Garner R."/>
            <person name="Barclay S."/>
            <person name="Lawson P."/>
            <person name="Krumholz L."/>
        </authorList>
    </citation>
    <scope>NUCLEOTIDE SEQUENCE [LARGE SCALE GENOMIC DNA]</scope>
    <source>
        <strain evidence="1 2">WSC-7</strain>
    </source>
</reference>
<proteinExistence type="predicted"/>
<name>A0ABT1TUM3_9GAMM</name>
<accession>A0ABT1TUM3</accession>
<dbReference type="RefSeq" id="WP_256607500.1">
    <property type="nucleotide sequence ID" value="NZ_JANIBL010000042.1"/>
</dbReference>
<gene>
    <name evidence="1" type="ORF">NP589_13670</name>
</gene>
<dbReference type="Proteomes" id="UP001524570">
    <property type="component" value="Unassembled WGS sequence"/>
</dbReference>
<protein>
    <submittedName>
        <fullName evidence="1">Uncharacterized protein</fullName>
    </submittedName>
</protein>